<dbReference type="Pfam" id="PF02375">
    <property type="entry name" value="JmjN"/>
    <property type="match status" value="1"/>
</dbReference>
<organism evidence="18 19">
    <name type="scientific">Lactuca virosa</name>
    <dbReference type="NCBI Taxonomy" id="75947"/>
    <lineage>
        <taxon>Eukaryota</taxon>
        <taxon>Viridiplantae</taxon>
        <taxon>Streptophyta</taxon>
        <taxon>Embryophyta</taxon>
        <taxon>Tracheophyta</taxon>
        <taxon>Spermatophyta</taxon>
        <taxon>Magnoliopsida</taxon>
        <taxon>eudicotyledons</taxon>
        <taxon>Gunneridae</taxon>
        <taxon>Pentapetalae</taxon>
        <taxon>asterids</taxon>
        <taxon>campanulids</taxon>
        <taxon>Asterales</taxon>
        <taxon>Asteraceae</taxon>
        <taxon>Cichorioideae</taxon>
        <taxon>Cichorieae</taxon>
        <taxon>Lactucinae</taxon>
        <taxon>Lactuca</taxon>
    </lineage>
</organism>
<evidence type="ECO:0000256" key="7">
    <source>
        <dbReference type="ARBA" id="ARBA00023002"/>
    </source>
</evidence>
<dbReference type="AlphaFoldDB" id="A0AAU9P8S1"/>
<keyword evidence="10" id="KW-0804">Transcription</keyword>
<evidence type="ECO:0000256" key="11">
    <source>
        <dbReference type="ARBA" id="ARBA00023242"/>
    </source>
</evidence>
<comment type="subcellular location">
    <subcellularLocation>
        <location evidence="2">Nucleus</location>
    </subcellularLocation>
</comment>
<evidence type="ECO:0000259" key="17">
    <source>
        <dbReference type="PROSITE" id="PS51184"/>
    </source>
</evidence>
<dbReference type="SMART" id="SM00542">
    <property type="entry name" value="FYRC"/>
    <property type="match status" value="1"/>
</dbReference>
<dbReference type="SMART" id="SM00545">
    <property type="entry name" value="JmjN"/>
    <property type="match status" value="1"/>
</dbReference>
<feature type="region of interest" description="Disordered" evidence="15">
    <location>
        <begin position="204"/>
        <end position="242"/>
    </location>
</feature>
<feature type="domain" description="JmjN" evidence="16">
    <location>
        <begin position="134"/>
        <end position="175"/>
    </location>
</feature>
<dbReference type="PROSITE" id="PS51543">
    <property type="entry name" value="FYRC"/>
    <property type="match status" value="1"/>
</dbReference>
<evidence type="ECO:0000313" key="18">
    <source>
        <dbReference type="EMBL" id="CAH1446346.1"/>
    </source>
</evidence>
<evidence type="ECO:0000256" key="1">
    <source>
        <dbReference type="ARBA" id="ARBA00001954"/>
    </source>
</evidence>
<keyword evidence="5" id="KW-0156">Chromatin regulator</keyword>
<dbReference type="PROSITE" id="PS51183">
    <property type="entry name" value="JMJN"/>
    <property type="match status" value="1"/>
</dbReference>
<reference evidence="18 19" key="1">
    <citation type="submission" date="2022-01" db="EMBL/GenBank/DDBJ databases">
        <authorList>
            <person name="Xiong W."/>
            <person name="Schranz E."/>
        </authorList>
    </citation>
    <scope>NUCLEOTIDE SEQUENCE [LARGE SCALE GENOMIC DNA]</scope>
</reference>
<dbReference type="InterPro" id="IPR003349">
    <property type="entry name" value="JmjN"/>
</dbReference>
<keyword evidence="4" id="KW-0479">Metal-binding</keyword>
<dbReference type="PROSITE" id="PS51184">
    <property type="entry name" value="JMJC"/>
    <property type="match status" value="1"/>
</dbReference>
<evidence type="ECO:0000256" key="6">
    <source>
        <dbReference type="ARBA" id="ARBA00022964"/>
    </source>
</evidence>
<dbReference type="SUPFAM" id="SSF51197">
    <property type="entry name" value="Clavaminate synthase-like"/>
    <property type="match status" value="1"/>
</dbReference>
<dbReference type="GO" id="GO:0051093">
    <property type="term" value="P:negative regulation of developmental process"/>
    <property type="evidence" value="ECO:0007669"/>
    <property type="project" value="UniProtKB-ARBA"/>
</dbReference>
<protein>
    <recommendedName>
        <fullName evidence="20">JmjC domain-containing protein</fullName>
    </recommendedName>
</protein>
<dbReference type="Proteomes" id="UP001157418">
    <property type="component" value="Unassembled WGS sequence"/>
</dbReference>
<name>A0AAU9P8S1_9ASTR</name>
<evidence type="ECO:0000256" key="9">
    <source>
        <dbReference type="ARBA" id="ARBA00023015"/>
    </source>
</evidence>
<dbReference type="Pfam" id="PF02373">
    <property type="entry name" value="JmjC"/>
    <property type="match status" value="1"/>
</dbReference>
<evidence type="ECO:0008006" key="20">
    <source>
        <dbReference type="Google" id="ProtNLM"/>
    </source>
</evidence>
<dbReference type="SMART" id="SM00541">
    <property type="entry name" value="FYRN"/>
    <property type="match status" value="1"/>
</dbReference>
<evidence type="ECO:0000256" key="3">
    <source>
        <dbReference type="ARBA" id="ARBA00006801"/>
    </source>
</evidence>
<evidence type="ECO:0000256" key="12">
    <source>
        <dbReference type="ARBA" id="ARBA00050619"/>
    </source>
</evidence>
<dbReference type="PANTHER" id="PTHR10694">
    <property type="entry name" value="LYSINE-SPECIFIC DEMETHYLASE"/>
    <property type="match status" value="1"/>
</dbReference>
<comment type="catalytic activity">
    <reaction evidence="14">
        <text>N(6),N(6),N(6)-trimethyl-L-lysyl(4)-[histone H3] + 2-oxoglutarate + O2 = N(6),N(6)-dimethyl-L-lysyl(4)-[histone H3] + formaldehyde + succinate + CO2</text>
        <dbReference type="Rhea" id="RHEA:60212"/>
        <dbReference type="Rhea" id="RHEA-COMP:15537"/>
        <dbReference type="Rhea" id="RHEA-COMP:15540"/>
        <dbReference type="ChEBI" id="CHEBI:15379"/>
        <dbReference type="ChEBI" id="CHEBI:16526"/>
        <dbReference type="ChEBI" id="CHEBI:16810"/>
        <dbReference type="ChEBI" id="CHEBI:16842"/>
        <dbReference type="ChEBI" id="CHEBI:30031"/>
        <dbReference type="ChEBI" id="CHEBI:61961"/>
        <dbReference type="ChEBI" id="CHEBI:61976"/>
    </reaction>
    <physiologicalReaction direction="left-to-right" evidence="14">
        <dbReference type="Rhea" id="RHEA:60213"/>
    </physiologicalReaction>
</comment>
<dbReference type="GO" id="GO:0034647">
    <property type="term" value="F:histone H3K4me/H3K4me2/H3K4me3 demethylase activity"/>
    <property type="evidence" value="ECO:0007669"/>
    <property type="project" value="TreeGrafter"/>
</dbReference>
<keyword evidence="8" id="KW-0408">Iron</keyword>
<dbReference type="GO" id="GO:0045814">
    <property type="term" value="P:negative regulation of gene expression, epigenetic"/>
    <property type="evidence" value="ECO:0007669"/>
    <property type="project" value="UniProtKB-ARBA"/>
</dbReference>
<feature type="domain" description="JmjC" evidence="17">
    <location>
        <begin position="334"/>
        <end position="500"/>
    </location>
</feature>
<keyword evidence="7" id="KW-0560">Oxidoreductase</keyword>
<dbReference type="InterPro" id="IPR003888">
    <property type="entry name" value="FYrich_N"/>
</dbReference>
<dbReference type="Pfam" id="PF02928">
    <property type="entry name" value="zf-C5HC2"/>
    <property type="match status" value="1"/>
</dbReference>
<dbReference type="PANTHER" id="PTHR10694:SF113">
    <property type="entry name" value="PROTEIN JUMONJI"/>
    <property type="match status" value="1"/>
</dbReference>
<dbReference type="EMBL" id="CAKMRJ010005523">
    <property type="protein sequence ID" value="CAH1446346.1"/>
    <property type="molecule type" value="Genomic_DNA"/>
</dbReference>
<evidence type="ECO:0000256" key="10">
    <source>
        <dbReference type="ARBA" id="ARBA00023163"/>
    </source>
</evidence>
<evidence type="ECO:0000259" key="16">
    <source>
        <dbReference type="PROSITE" id="PS51183"/>
    </source>
</evidence>
<gene>
    <name evidence="18" type="ORF">LVIROSA_LOCUS32044</name>
</gene>
<dbReference type="PROSITE" id="PS51542">
    <property type="entry name" value="FYRN"/>
    <property type="match status" value="1"/>
</dbReference>
<evidence type="ECO:0000256" key="5">
    <source>
        <dbReference type="ARBA" id="ARBA00022853"/>
    </source>
</evidence>
<dbReference type="GO" id="GO:0048731">
    <property type="term" value="P:system development"/>
    <property type="evidence" value="ECO:0007669"/>
    <property type="project" value="UniProtKB-ARBA"/>
</dbReference>
<evidence type="ECO:0000256" key="14">
    <source>
        <dbReference type="ARBA" id="ARBA00051640"/>
    </source>
</evidence>
<keyword evidence="6" id="KW-0223">Dioxygenase</keyword>
<dbReference type="GO" id="GO:0005634">
    <property type="term" value="C:nucleus"/>
    <property type="evidence" value="ECO:0007669"/>
    <property type="project" value="UniProtKB-SubCell"/>
</dbReference>
<dbReference type="FunFam" id="3.30.160.360:FF:000005">
    <property type="entry name" value="Putative lysine-specific demethylase JMJ16"/>
    <property type="match status" value="1"/>
</dbReference>
<dbReference type="InterPro" id="IPR004198">
    <property type="entry name" value="Znf_C5HC2"/>
</dbReference>
<dbReference type="Gene3D" id="3.30.160.360">
    <property type="match status" value="1"/>
</dbReference>
<dbReference type="Gene3D" id="2.60.120.650">
    <property type="entry name" value="Cupin"/>
    <property type="match status" value="1"/>
</dbReference>
<comment type="caution">
    <text evidence="18">The sequence shown here is derived from an EMBL/GenBank/DDBJ whole genome shotgun (WGS) entry which is preliminary data.</text>
</comment>
<keyword evidence="19" id="KW-1185">Reference proteome</keyword>
<comment type="cofactor">
    <cofactor evidence="1">
        <name>Fe(2+)</name>
        <dbReference type="ChEBI" id="CHEBI:29033"/>
    </cofactor>
</comment>
<evidence type="ECO:0000256" key="15">
    <source>
        <dbReference type="SAM" id="MobiDB-lite"/>
    </source>
</evidence>
<dbReference type="InterPro" id="IPR003889">
    <property type="entry name" value="FYrich_C"/>
</dbReference>
<dbReference type="Pfam" id="PF05965">
    <property type="entry name" value="FYRC"/>
    <property type="match status" value="1"/>
</dbReference>
<dbReference type="Pfam" id="PF05964">
    <property type="entry name" value="FYRN"/>
    <property type="match status" value="1"/>
</dbReference>
<evidence type="ECO:0000256" key="2">
    <source>
        <dbReference type="ARBA" id="ARBA00004123"/>
    </source>
</evidence>
<evidence type="ECO:0000313" key="19">
    <source>
        <dbReference type="Proteomes" id="UP001157418"/>
    </source>
</evidence>
<proteinExistence type="inferred from homology"/>
<comment type="catalytic activity">
    <reaction evidence="12">
        <text>N(6),N(6)-dimethyl-L-lysyl(4)-[histone H3] + 2-oxoglutarate + O2 = N(6)-methyl-L-lysyl(4)-[histone H3] + formaldehyde + succinate + CO2</text>
        <dbReference type="Rhea" id="RHEA:60216"/>
        <dbReference type="Rhea" id="RHEA-COMP:15540"/>
        <dbReference type="Rhea" id="RHEA-COMP:15543"/>
        <dbReference type="ChEBI" id="CHEBI:15379"/>
        <dbReference type="ChEBI" id="CHEBI:16526"/>
        <dbReference type="ChEBI" id="CHEBI:16810"/>
        <dbReference type="ChEBI" id="CHEBI:16842"/>
        <dbReference type="ChEBI" id="CHEBI:30031"/>
        <dbReference type="ChEBI" id="CHEBI:61929"/>
        <dbReference type="ChEBI" id="CHEBI:61976"/>
    </reaction>
    <physiologicalReaction direction="left-to-right" evidence="12">
        <dbReference type="Rhea" id="RHEA:60217"/>
    </physiologicalReaction>
</comment>
<evidence type="ECO:0000256" key="8">
    <source>
        <dbReference type="ARBA" id="ARBA00023004"/>
    </source>
</evidence>
<dbReference type="GO" id="GO:0046872">
    <property type="term" value="F:metal ion binding"/>
    <property type="evidence" value="ECO:0007669"/>
    <property type="project" value="UniProtKB-KW"/>
</dbReference>
<dbReference type="InterPro" id="IPR003347">
    <property type="entry name" value="JmjC_dom"/>
</dbReference>
<dbReference type="SMART" id="SM00558">
    <property type="entry name" value="JmjC"/>
    <property type="match status" value="1"/>
</dbReference>
<keyword evidence="11" id="KW-0539">Nucleus</keyword>
<accession>A0AAU9P8S1</accession>
<sequence length="980" mass="111520">MGTQLIRHPLKEESLDIPSIPPGFESFTPFRIDDNTPASTIGSALPTAKKEQEIVHHEDKKVKRSLRRKPGVNYSQFDCTSGDESNSKTFNHIHIDQTSRSRGVTRGCEKGSNCQKVTAKWHLEEARVPNLSEAPVFYPTEKEFENTLEYIASIRDKAEVFGICRIVPPSSWKPPCPLKEKTVWETSMFSTRIQRVDKLQNRDSLKKSFKANHHKKKRRRRSTKAGVDQDHGTPGSSSPMAHDFGFEPGPSFTLDGFKKYADDFKRQYFRKNVDESDTKRSCEPSIENIEGEYWRVVEKPTEDVEVLYGADLETGTFGSGFPNMPSQVEGADEKYLKSGWNLNNFPKLPGSVLSYESSDISGVLVPWLYIGMCFSSFCWHVEDHHLYSMNYMHWGDPKIWYGVPGQDAIKLEEAMRKHLPDLFAQQPDLLHKLVTQLSPSILKSEGVPVYRCIQNPGEFVLTFPRSYHSGFNCGFNCAEAVNVAPFDWLLHGHNAIELYREQGRKTSISHDKLLLGAARDAVKAQWEMNLLRNNTPDNLKWKDVCGKDGILLKALKERLEMERVMRDYLCKTGQKALKMEATFDATNERECSVCYFDLHLSAAGCHHCSPNKYSCLNHAKEFCGCSLNSKFFLFRYDMSDLGILVEALEGKLSAIYRWAKLDLGLILTNHVPKDSGIKSPSKETLVVKNSDDVIIILSDDEGENSIKKDKSCKSDTLQGVGDITRGSHQEMVSSQKNLERCNRRKGPCIAKVVRRLNCNVELLEFGIVQSGKLWCDNCAIYPKGFRSRVKHINILDPTNTCYYISEILDAGWDRPIFMVSLENCVSEVFIHLSAVKCWDMVRERINQEILKLHKLGRLKLPPLQPSGSLDGMEMFGFSSPFILQGIQSKDRHRMCKEYWESRPFHTQSHDDMCGSSSVNIEDQSNSGDDTIVSGLFKKANLEELNVFMSVLTKDDSNQNRVMRLLNEEIVKRLRQIKKCS</sequence>
<feature type="compositionally biased region" description="Basic residues" evidence="15">
    <location>
        <begin position="207"/>
        <end position="223"/>
    </location>
</feature>
<evidence type="ECO:0000256" key="4">
    <source>
        <dbReference type="ARBA" id="ARBA00022723"/>
    </source>
</evidence>
<evidence type="ECO:0000256" key="13">
    <source>
        <dbReference type="ARBA" id="ARBA00050935"/>
    </source>
</evidence>
<comment type="similarity">
    <text evidence="3">Belongs to the JARID1 histone demethylase family.</text>
</comment>
<dbReference type="GO" id="GO:0000785">
    <property type="term" value="C:chromatin"/>
    <property type="evidence" value="ECO:0007669"/>
    <property type="project" value="TreeGrafter"/>
</dbReference>
<keyword evidence="9" id="KW-0805">Transcription regulation</keyword>
<comment type="catalytic activity">
    <reaction evidence="13">
        <text>N(6)-methyl-L-lysyl(4)-[histone H3] + 2-oxoglutarate + O2 = L-lysyl(4)-[histone H3] + formaldehyde + succinate + CO2</text>
        <dbReference type="Rhea" id="RHEA:60220"/>
        <dbReference type="Rhea" id="RHEA-COMP:15543"/>
        <dbReference type="Rhea" id="RHEA-COMP:15547"/>
        <dbReference type="ChEBI" id="CHEBI:15379"/>
        <dbReference type="ChEBI" id="CHEBI:16526"/>
        <dbReference type="ChEBI" id="CHEBI:16810"/>
        <dbReference type="ChEBI" id="CHEBI:16842"/>
        <dbReference type="ChEBI" id="CHEBI:29969"/>
        <dbReference type="ChEBI" id="CHEBI:30031"/>
        <dbReference type="ChEBI" id="CHEBI:61929"/>
    </reaction>
    <physiologicalReaction direction="left-to-right" evidence="13">
        <dbReference type="Rhea" id="RHEA:60221"/>
    </physiologicalReaction>
</comment>